<dbReference type="RefSeq" id="XP_028545371.1">
    <property type="nucleotide sequence ID" value="XM_028689570.1"/>
</dbReference>
<dbReference type="EMBL" id="BDQF01000014">
    <property type="protein sequence ID" value="GAW82782.1"/>
    <property type="molecule type" value="Genomic_DNA"/>
</dbReference>
<dbReference type="GeneID" id="39749520"/>
<name>A0A1Y1JPM0_PLAGO</name>
<organism evidence="2 3">
    <name type="scientific">Plasmodium gonderi</name>
    <dbReference type="NCBI Taxonomy" id="77519"/>
    <lineage>
        <taxon>Eukaryota</taxon>
        <taxon>Sar</taxon>
        <taxon>Alveolata</taxon>
        <taxon>Apicomplexa</taxon>
        <taxon>Aconoidasida</taxon>
        <taxon>Haemosporida</taxon>
        <taxon>Plasmodiidae</taxon>
        <taxon>Plasmodium</taxon>
        <taxon>Plasmodium (Plasmodium)</taxon>
    </lineage>
</organism>
<keyword evidence="1" id="KW-0472">Membrane</keyword>
<keyword evidence="3" id="KW-1185">Reference proteome</keyword>
<keyword evidence="1" id="KW-0812">Transmembrane</keyword>
<feature type="transmembrane region" description="Helical" evidence="1">
    <location>
        <begin position="75"/>
        <end position="95"/>
    </location>
</feature>
<evidence type="ECO:0000313" key="3">
    <source>
        <dbReference type="Proteomes" id="UP000195521"/>
    </source>
</evidence>
<dbReference type="OrthoDB" id="387501at2759"/>
<keyword evidence="1" id="KW-1133">Transmembrane helix</keyword>
<reference evidence="3" key="1">
    <citation type="submission" date="2017-04" db="EMBL/GenBank/DDBJ databases">
        <title>Plasmodium gonderi genome.</title>
        <authorList>
            <person name="Arisue N."/>
            <person name="Honma H."/>
            <person name="Kawai S."/>
            <person name="Tougan T."/>
            <person name="Tanabe K."/>
            <person name="Horii T."/>
        </authorList>
    </citation>
    <scope>NUCLEOTIDE SEQUENCE [LARGE SCALE GENOMIC DNA]</scope>
    <source>
        <strain evidence="3">ATCC 30045</strain>
    </source>
</reference>
<protein>
    <submittedName>
        <fullName evidence="2">Uncharacterized protein</fullName>
    </submittedName>
</protein>
<accession>A0A1Y1JPM0</accession>
<feature type="transmembrane region" description="Helical" evidence="1">
    <location>
        <begin position="6"/>
        <end position="25"/>
    </location>
</feature>
<sequence length="145" mass="16769">MDLINHYFYVVIVYLFFFFNAYTGIKVNPRKGMYRLNRDQRGNISMATISSNSWNDPSCHCSLMGRCFNKRKCNFLLFLLTGSTVMSVIIIGIFIQRATHLPLMAEEKKTIERKGNIKKENPIKEIAKRIRNNTESSPINANNVI</sequence>
<proteinExistence type="predicted"/>
<dbReference type="AlphaFoldDB" id="A0A1Y1JPM0"/>
<gene>
    <name evidence="2" type="ORF">PGO_130540</name>
</gene>
<dbReference type="Proteomes" id="UP000195521">
    <property type="component" value="Unassembled WGS sequence"/>
</dbReference>
<comment type="caution">
    <text evidence="2">The sequence shown here is derived from an EMBL/GenBank/DDBJ whole genome shotgun (WGS) entry which is preliminary data.</text>
</comment>
<evidence type="ECO:0000313" key="2">
    <source>
        <dbReference type="EMBL" id="GAW82782.1"/>
    </source>
</evidence>
<evidence type="ECO:0000256" key="1">
    <source>
        <dbReference type="SAM" id="Phobius"/>
    </source>
</evidence>